<evidence type="ECO:0000313" key="5">
    <source>
        <dbReference type="EMBL" id="EJX03735.1"/>
    </source>
</evidence>
<dbReference type="GO" id="GO:0051301">
    <property type="term" value="P:cell division"/>
    <property type="evidence" value="ECO:0007669"/>
    <property type="project" value="UniProtKB-KW"/>
</dbReference>
<sequence>MLIQLQDVELYQDDEKVLEHVNFSVNENDFIYIVGKVGSGKSSLLKSLYGELPLESGEAEVLGFNMSRLRNRHIPQLRRQLGIVFQDFQLLHELTVRNNLDFVLRATGWKKKLRPARIQEVLALVGLEDKTDKYPHELSGGEQQRVCIARALLNHPKVILADEPIGNLDPETSRHIMHILQAAREQGTAIVMVTHNLHLLNEFPGIVYRCADGTMSEVTQEYQAPIEINA</sequence>
<dbReference type="InterPro" id="IPR017871">
    <property type="entry name" value="ABC_transporter-like_CS"/>
</dbReference>
<dbReference type="InterPro" id="IPR003439">
    <property type="entry name" value="ABC_transporter-like_ATP-bd"/>
</dbReference>
<dbReference type="PROSITE" id="PS50893">
    <property type="entry name" value="ABC_TRANSPORTER_2"/>
    <property type="match status" value="1"/>
</dbReference>
<accession>J9GTP2</accession>
<keyword evidence="2" id="KW-0547">Nucleotide-binding</keyword>
<evidence type="ECO:0000256" key="3">
    <source>
        <dbReference type="ARBA" id="ARBA00022840"/>
    </source>
</evidence>
<feature type="domain" description="ABC transporter" evidence="4">
    <location>
        <begin position="3"/>
        <end position="228"/>
    </location>
</feature>
<dbReference type="InterPro" id="IPR003593">
    <property type="entry name" value="AAA+_ATPase"/>
</dbReference>
<dbReference type="SMART" id="SM00382">
    <property type="entry name" value="AAA"/>
    <property type="match status" value="1"/>
</dbReference>
<dbReference type="Gene3D" id="3.40.50.300">
    <property type="entry name" value="P-loop containing nucleotide triphosphate hydrolases"/>
    <property type="match status" value="1"/>
</dbReference>
<comment type="caution">
    <text evidence="5">The sequence shown here is derived from an EMBL/GenBank/DDBJ whole genome shotgun (WGS) entry which is preliminary data.</text>
</comment>
<keyword evidence="5" id="KW-0132">Cell division</keyword>
<dbReference type="PANTHER" id="PTHR24220:SF470">
    <property type="entry name" value="CELL DIVISION ATP-BINDING PROTEIN FTSE"/>
    <property type="match status" value="1"/>
</dbReference>
<organism evidence="5">
    <name type="scientific">gut metagenome</name>
    <dbReference type="NCBI Taxonomy" id="749906"/>
    <lineage>
        <taxon>unclassified sequences</taxon>
        <taxon>metagenomes</taxon>
        <taxon>organismal metagenomes</taxon>
    </lineage>
</organism>
<protein>
    <submittedName>
        <fullName evidence="5">Cell division ATP-binding protein FtsE</fullName>
    </submittedName>
</protein>
<dbReference type="AlphaFoldDB" id="J9GTP2"/>
<keyword evidence="3 5" id="KW-0067">ATP-binding</keyword>
<dbReference type="InterPro" id="IPR015854">
    <property type="entry name" value="ABC_transpr_LolD-like"/>
</dbReference>
<dbReference type="PROSITE" id="PS00211">
    <property type="entry name" value="ABC_TRANSPORTER_1"/>
    <property type="match status" value="1"/>
</dbReference>
<dbReference type="PANTHER" id="PTHR24220">
    <property type="entry name" value="IMPORT ATP-BINDING PROTEIN"/>
    <property type="match status" value="1"/>
</dbReference>
<keyword evidence="5" id="KW-0131">Cell cycle</keyword>
<evidence type="ECO:0000259" key="4">
    <source>
        <dbReference type="PROSITE" id="PS50893"/>
    </source>
</evidence>
<dbReference type="InterPro" id="IPR027417">
    <property type="entry name" value="P-loop_NTPase"/>
</dbReference>
<dbReference type="EMBL" id="AMCI01002056">
    <property type="protein sequence ID" value="EJX03735.1"/>
    <property type="molecule type" value="Genomic_DNA"/>
</dbReference>
<dbReference type="FunFam" id="3.40.50.300:FF:000056">
    <property type="entry name" value="Cell division ATP-binding protein FtsE"/>
    <property type="match status" value="1"/>
</dbReference>
<reference evidence="5" key="1">
    <citation type="journal article" date="2012" name="PLoS ONE">
        <title>Gene sets for utilization of primary and secondary nutrition supplies in the distal gut of endangered iberian lynx.</title>
        <authorList>
            <person name="Alcaide M."/>
            <person name="Messina E."/>
            <person name="Richter M."/>
            <person name="Bargiela R."/>
            <person name="Peplies J."/>
            <person name="Huws S.A."/>
            <person name="Newbold C.J."/>
            <person name="Golyshin P.N."/>
            <person name="Simon M.A."/>
            <person name="Lopez G."/>
            <person name="Yakimov M.M."/>
            <person name="Ferrer M."/>
        </authorList>
    </citation>
    <scope>NUCLEOTIDE SEQUENCE</scope>
</reference>
<proteinExistence type="inferred from homology"/>
<dbReference type="GO" id="GO:0022857">
    <property type="term" value="F:transmembrane transporter activity"/>
    <property type="evidence" value="ECO:0007669"/>
    <property type="project" value="TreeGrafter"/>
</dbReference>
<dbReference type="GO" id="GO:0005524">
    <property type="term" value="F:ATP binding"/>
    <property type="evidence" value="ECO:0007669"/>
    <property type="project" value="UniProtKB-KW"/>
</dbReference>
<evidence type="ECO:0000256" key="2">
    <source>
        <dbReference type="ARBA" id="ARBA00022741"/>
    </source>
</evidence>
<dbReference type="SUPFAM" id="SSF52540">
    <property type="entry name" value="P-loop containing nucleoside triphosphate hydrolases"/>
    <property type="match status" value="1"/>
</dbReference>
<dbReference type="Pfam" id="PF00005">
    <property type="entry name" value="ABC_tran"/>
    <property type="match status" value="1"/>
</dbReference>
<name>J9GTP2_9ZZZZ</name>
<evidence type="ECO:0000256" key="1">
    <source>
        <dbReference type="ARBA" id="ARBA00005417"/>
    </source>
</evidence>
<gene>
    <name evidence="5" type="ORF">EVA_08159</name>
</gene>
<comment type="similarity">
    <text evidence="1">Belongs to the ABC transporter superfamily.</text>
</comment>
<dbReference type="GO" id="GO:0016887">
    <property type="term" value="F:ATP hydrolysis activity"/>
    <property type="evidence" value="ECO:0007669"/>
    <property type="project" value="InterPro"/>
</dbReference>
<dbReference type="GO" id="GO:0005886">
    <property type="term" value="C:plasma membrane"/>
    <property type="evidence" value="ECO:0007669"/>
    <property type="project" value="TreeGrafter"/>
</dbReference>